<name>A0A9P4IHB3_9PEZI</name>
<keyword evidence="3" id="KW-1185">Reference proteome</keyword>
<dbReference type="Proteomes" id="UP000799772">
    <property type="component" value="Unassembled WGS sequence"/>
</dbReference>
<comment type="caution">
    <text evidence="2">The sequence shown here is derived from an EMBL/GenBank/DDBJ whole genome shotgun (WGS) entry which is preliminary data.</text>
</comment>
<keyword evidence="1" id="KW-0812">Transmembrane</keyword>
<sequence length="235" mass="25914">MRALAHSFAICVIFPTYTTTRLLTISHSHRSDKSLRQTCNAALITSFVGIIILIAPFSVSSSVFFICASISLRTLGSGEPRNNLRTSEEEPEYFCQSPAGDTNWPVILPANSGFVSQKPSNKSKIAGVTMLFQLHHLQTIRFAVRHLDHGHKDCNFDRAQPPISPHTFLTDEKSMFAELMLRVDMPVCNGHNALTLGTCGHPVPVMAIWVHIPKAMFAAKNNDCRGKVDSSGRPI</sequence>
<evidence type="ECO:0000313" key="3">
    <source>
        <dbReference type="Proteomes" id="UP000799772"/>
    </source>
</evidence>
<dbReference type="EMBL" id="ML978123">
    <property type="protein sequence ID" value="KAF2101691.1"/>
    <property type="molecule type" value="Genomic_DNA"/>
</dbReference>
<evidence type="ECO:0000256" key="1">
    <source>
        <dbReference type="SAM" id="Phobius"/>
    </source>
</evidence>
<reference evidence="2" key="1">
    <citation type="journal article" date="2020" name="Stud. Mycol.">
        <title>101 Dothideomycetes genomes: a test case for predicting lifestyles and emergence of pathogens.</title>
        <authorList>
            <person name="Haridas S."/>
            <person name="Albert R."/>
            <person name="Binder M."/>
            <person name="Bloem J."/>
            <person name="Labutti K."/>
            <person name="Salamov A."/>
            <person name="Andreopoulos B."/>
            <person name="Baker S."/>
            <person name="Barry K."/>
            <person name="Bills G."/>
            <person name="Bluhm B."/>
            <person name="Cannon C."/>
            <person name="Castanera R."/>
            <person name="Culley D."/>
            <person name="Daum C."/>
            <person name="Ezra D."/>
            <person name="Gonzalez J."/>
            <person name="Henrissat B."/>
            <person name="Kuo A."/>
            <person name="Liang C."/>
            <person name="Lipzen A."/>
            <person name="Lutzoni F."/>
            <person name="Magnuson J."/>
            <person name="Mondo S."/>
            <person name="Nolan M."/>
            <person name="Ohm R."/>
            <person name="Pangilinan J."/>
            <person name="Park H.-J."/>
            <person name="Ramirez L."/>
            <person name="Alfaro M."/>
            <person name="Sun H."/>
            <person name="Tritt A."/>
            <person name="Yoshinaga Y."/>
            <person name="Zwiers L.-H."/>
            <person name="Turgeon B."/>
            <person name="Goodwin S."/>
            <person name="Spatafora J."/>
            <person name="Crous P."/>
            <person name="Grigoriev I."/>
        </authorList>
    </citation>
    <scope>NUCLEOTIDE SEQUENCE</scope>
    <source>
        <strain evidence="2">CBS 133067</strain>
    </source>
</reference>
<proteinExistence type="predicted"/>
<evidence type="ECO:0000313" key="2">
    <source>
        <dbReference type="EMBL" id="KAF2101691.1"/>
    </source>
</evidence>
<keyword evidence="1" id="KW-1133">Transmembrane helix</keyword>
<protein>
    <submittedName>
        <fullName evidence="2">Uncharacterized protein</fullName>
    </submittedName>
</protein>
<gene>
    <name evidence="2" type="ORF">NA57DRAFT_73131</name>
</gene>
<keyword evidence="1" id="KW-0472">Membrane</keyword>
<accession>A0A9P4IHB3</accession>
<organism evidence="2 3">
    <name type="scientific">Rhizodiscina lignyota</name>
    <dbReference type="NCBI Taxonomy" id="1504668"/>
    <lineage>
        <taxon>Eukaryota</taxon>
        <taxon>Fungi</taxon>
        <taxon>Dikarya</taxon>
        <taxon>Ascomycota</taxon>
        <taxon>Pezizomycotina</taxon>
        <taxon>Dothideomycetes</taxon>
        <taxon>Pleosporomycetidae</taxon>
        <taxon>Aulographales</taxon>
        <taxon>Rhizodiscinaceae</taxon>
        <taxon>Rhizodiscina</taxon>
    </lineage>
</organism>
<feature type="transmembrane region" description="Helical" evidence="1">
    <location>
        <begin position="42"/>
        <end position="72"/>
    </location>
</feature>
<dbReference type="AlphaFoldDB" id="A0A9P4IHB3"/>